<dbReference type="Proteomes" id="UP000653305">
    <property type="component" value="Unassembled WGS sequence"/>
</dbReference>
<dbReference type="AlphaFoldDB" id="A0A830B9W2"/>
<protein>
    <submittedName>
        <fullName evidence="1">Uncharacterized protein</fullName>
    </submittedName>
</protein>
<reference evidence="1" key="1">
    <citation type="submission" date="2020-07" db="EMBL/GenBank/DDBJ databases">
        <title>Ethylene signaling mediates host invasion by parasitic plants.</title>
        <authorList>
            <person name="Yoshida S."/>
        </authorList>
    </citation>
    <scope>NUCLEOTIDE SEQUENCE</scope>
    <source>
        <strain evidence="1">Okayama</strain>
    </source>
</reference>
<dbReference type="EMBL" id="BMAC01000072">
    <property type="protein sequence ID" value="GFP83877.1"/>
    <property type="molecule type" value="Genomic_DNA"/>
</dbReference>
<gene>
    <name evidence="1" type="ORF">PHJA_000531300</name>
</gene>
<keyword evidence="2" id="KW-1185">Reference proteome</keyword>
<comment type="caution">
    <text evidence="1">The sequence shown here is derived from an EMBL/GenBank/DDBJ whole genome shotgun (WGS) entry which is preliminary data.</text>
</comment>
<accession>A0A830B9W2</accession>
<proteinExistence type="predicted"/>
<sequence length="104" mass="11776">MQRVTVRGHALNHLPGFFKHRVDQPSKLFGLHGPVSKLFDEGFTGFLTARDLIASGNDKGFDEGLNSPFQKTWHLEIFGYYPFGQTGFAREFETNDVESKIDRG</sequence>
<name>A0A830B9W2_9LAMI</name>
<evidence type="ECO:0000313" key="1">
    <source>
        <dbReference type="EMBL" id="GFP83877.1"/>
    </source>
</evidence>
<organism evidence="1 2">
    <name type="scientific">Phtheirospermum japonicum</name>
    <dbReference type="NCBI Taxonomy" id="374723"/>
    <lineage>
        <taxon>Eukaryota</taxon>
        <taxon>Viridiplantae</taxon>
        <taxon>Streptophyta</taxon>
        <taxon>Embryophyta</taxon>
        <taxon>Tracheophyta</taxon>
        <taxon>Spermatophyta</taxon>
        <taxon>Magnoliopsida</taxon>
        <taxon>eudicotyledons</taxon>
        <taxon>Gunneridae</taxon>
        <taxon>Pentapetalae</taxon>
        <taxon>asterids</taxon>
        <taxon>lamiids</taxon>
        <taxon>Lamiales</taxon>
        <taxon>Orobanchaceae</taxon>
        <taxon>Orobanchaceae incertae sedis</taxon>
        <taxon>Phtheirospermum</taxon>
    </lineage>
</organism>
<evidence type="ECO:0000313" key="2">
    <source>
        <dbReference type="Proteomes" id="UP000653305"/>
    </source>
</evidence>